<accession>A0A9W6NQR9</accession>
<evidence type="ECO:0000313" key="2">
    <source>
        <dbReference type="Proteomes" id="UP001143480"/>
    </source>
</evidence>
<gene>
    <name evidence="1" type="ORF">GCM10017581_074000</name>
</gene>
<reference evidence="1" key="2">
    <citation type="submission" date="2023-01" db="EMBL/GenBank/DDBJ databases">
        <authorList>
            <person name="Sun Q."/>
            <person name="Evtushenko L."/>
        </authorList>
    </citation>
    <scope>NUCLEOTIDE SEQUENCE</scope>
    <source>
        <strain evidence="1">VKM Ac-1321</strain>
    </source>
</reference>
<dbReference type="AlphaFoldDB" id="A0A9W6NQR9"/>
<organism evidence="1 2">
    <name type="scientific">Dactylosporangium matsuzakiense</name>
    <dbReference type="NCBI Taxonomy" id="53360"/>
    <lineage>
        <taxon>Bacteria</taxon>
        <taxon>Bacillati</taxon>
        <taxon>Actinomycetota</taxon>
        <taxon>Actinomycetes</taxon>
        <taxon>Micromonosporales</taxon>
        <taxon>Micromonosporaceae</taxon>
        <taxon>Dactylosporangium</taxon>
    </lineage>
</organism>
<evidence type="ECO:0000313" key="1">
    <source>
        <dbReference type="EMBL" id="GLL05653.1"/>
    </source>
</evidence>
<sequence>MLRCGLVLLTAACTSGHPDVEPAPSATPSSAQRELRAGTDVDLTAVVSRVYGEHAFVVDDADLPPDGQLVVSAAAVTVFVDDLVTLSGTAERLDATALRQYGAATTTAVAVVATSVRRYPARSATP</sequence>
<proteinExistence type="predicted"/>
<reference evidence="1" key="1">
    <citation type="journal article" date="2014" name="Int. J. Syst. Evol. Microbiol.">
        <title>Complete genome sequence of Corynebacterium casei LMG S-19264T (=DSM 44701T), isolated from a smear-ripened cheese.</title>
        <authorList>
            <consortium name="US DOE Joint Genome Institute (JGI-PGF)"/>
            <person name="Walter F."/>
            <person name="Albersmeier A."/>
            <person name="Kalinowski J."/>
            <person name="Ruckert C."/>
        </authorList>
    </citation>
    <scope>NUCLEOTIDE SEQUENCE</scope>
    <source>
        <strain evidence="1">VKM Ac-1321</strain>
    </source>
</reference>
<protein>
    <submittedName>
        <fullName evidence="1">Uncharacterized protein</fullName>
    </submittedName>
</protein>
<comment type="caution">
    <text evidence="1">The sequence shown here is derived from an EMBL/GenBank/DDBJ whole genome shotgun (WGS) entry which is preliminary data.</text>
</comment>
<keyword evidence="2" id="KW-1185">Reference proteome</keyword>
<dbReference type="EMBL" id="BSFP01000061">
    <property type="protein sequence ID" value="GLL05653.1"/>
    <property type="molecule type" value="Genomic_DNA"/>
</dbReference>
<name>A0A9W6NQR9_9ACTN</name>
<dbReference type="Proteomes" id="UP001143480">
    <property type="component" value="Unassembled WGS sequence"/>
</dbReference>